<accession>A0A9D4UHG8</accession>
<dbReference type="AlphaFoldDB" id="A0A9D4UHG8"/>
<proteinExistence type="predicted"/>
<name>A0A9D4UHG8_ADICA</name>
<evidence type="ECO:0000313" key="2">
    <source>
        <dbReference type="Proteomes" id="UP000886520"/>
    </source>
</evidence>
<dbReference type="Proteomes" id="UP000886520">
    <property type="component" value="Chromosome 17"/>
</dbReference>
<gene>
    <name evidence="1" type="ORF">GOP47_0018027</name>
</gene>
<reference evidence="1" key="1">
    <citation type="submission" date="2021-01" db="EMBL/GenBank/DDBJ databases">
        <title>Adiantum capillus-veneris genome.</title>
        <authorList>
            <person name="Fang Y."/>
            <person name="Liao Q."/>
        </authorList>
    </citation>
    <scope>NUCLEOTIDE SEQUENCE</scope>
    <source>
        <strain evidence="1">H3</strain>
        <tissue evidence="1">Leaf</tissue>
    </source>
</reference>
<evidence type="ECO:0000313" key="1">
    <source>
        <dbReference type="EMBL" id="KAI5067499.1"/>
    </source>
</evidence>
<dbReference type="EMBL" id="JABFUD020000017">
    <property type="protein sequence ID" value="KAI5067499.1"/>
    <property type="molecule type" value="Genomic_DNA"/>
</dbReference>
<keyword evidence="2" id="KW-1185">Reference proteome</keyword>
<comment type="caution">
    <text evidence="1">The sequence shown here is derived from an EMBL/GenBank/DDBJ whole genome shotgun (WGS) entry which is preliminary data.</text>
</comment>
<sequence>MNATSPVRIHSVHVQSVDDNAALVMQPELGTSAFGIPGLYSAMILLWCRQSLPLAEIPPRNGAEDCTLVLHEAHPLGSRMNYPSLKQQSTSSNCTGPISLSLIWDI</sequence>
<protein>
    <submittedName>
        <fullName evidence="1">Uncharacterized protein</fullName>
    </submittedName>
</protein>
<organism evidence="1 2">
    <name type="scientific">Adiantum capillus-veneris</name>
    <name type="common">Maidenhair fern</name>
    <dbReference type="NCBI Taxonomy" id="13818"/>
    <lineage>
        <taxon>Eukaryota</taxon>
        <taxon>Viridiplantae</taxon>
        <taxon>Streptophyta</taxon>
        <taxon>Embryophyta</taxon>
        <taxon>Tracheophyta</taxon>
        <taxon>Polypodiopsida</taxon>
        <taxon>Polypodiidae</taxon>
        <taxon>Polypodiales</taxon>
        <taxon>Pteridineae</taxon>
        <taxon>Pteridaceae</taxon>
        <taxon>Vittarioideae</taxon>
        <taxon>Adiantum</taxon>
    </lineage>
</organism>